<dbReference type="RefSeq" id="WP_090730605.1">
    <property type="nucleotide sequence ID" value="NZ_FOOU01000020.1"/>
</dbReference>
<dbReference type="GO" id="GO:0006412">
    <property type="term" value="P:translation"/>
    <property type="evidence" value="ECO:0007669"/>
    <property type="project" value="TreeGrafter"/>
</dbReference>
<dbReference type="InterPro" id="IPR028989">
    <property type="entry name" value="RimP_N"/>
</dbReference>
<dbReference type="NCBIfam" id="NF000927">
    <property type="entry name" value="PRK00092.1-1"/>
    <property type="match status" value="1"/>
</dbReference>
<protein>
    <recommendedName>
        <fullName evidence="3">Ribosome maturation factor RimP</fullName>
    </recommendedName>
</protein>
<feature type="domain" description="Ribosome maturation factor RimP N-terminal" evidence="4">
    <location>
        <begin position="11"/>
        <end position="83"/>
    </location>
</feature>
<evidence type="ECO:0000256" key="3">
    <source>
        <dbReference type="HAMAP-Rule" id="MF_01077"/>
    </source>
</evidence>
<comment type="similarity">
    <text evidence="3">Belongs to the RimP family.</text>
</comment>
<dbReference type="HAMAP" id="MF_01077">
    <property type="entry name" value="RimP"/>
    <property type="match status" value="1"/>
</dbReference>
<evidence type="ECO:0000256" key="1">
    <source>
        <dbReference type="ARBA" id="ARBA00022490"/>
    </source>
</evidence>
<dbReference type="Gene3D" id="2.30.30.180">
    <property type="entry name" value="Ribosome maturation factor RimP, C-terminal domain"/>
    <property type="match status" value="1"/>
</dbReference>
<dbReference type="PANTHER" id="PTHR33867">
    <property type="entry name" value="RIBOSOME MATURATION FACTOR RIMP"/>
    <property type="match status" value="1"/>
</dbReference>
<dbReference type="InterPro" id="IPR003728">
    <property type="entry name" value="Ribosome_maturation_RimP"/>
</dbReference>
<reference evidence="7" key="1">
    <citation type="submission" date="2016-10" db="EMBL/GenBank/DDBJ databases">
        <authorList>
            <person name="Varghese N."/>
            <person name="Submissions S."/>
        </authorList>
    </citation>
    <scope>NUCLEOTIDE SEQUENCE [LARGE SCALE GENOMIC DNA]</scope>
    <source>
        <strain evidence="7">CGMCC 1.10971</strain>
    </source>
</reference>
<accession>A0A1I2VVN3</accession>
<comment type="subcellular location">
    <subcellularLocation>
        <location evidence="3">Cytoplasm</location>
    </subcellularLocation>
</comment>
<evidence type="ECO:0000259" key="5">
    <source>
        <dbReference type="Pfam" id="PF17384"/>
    </source>
</evidence>
<dbReference type="Proteomes" id="UP000198623">
    <property type="component" value="Unassembled WGS sequence"/>
</dbReference>
<dbReference type="CDD" id="cd01734">
    <property type="entry name" value="YlxS_C"/>
    <property type="match status" value="1"/>
</dbReference>
<feature type="domain" description="Ribosome maturation factor RimP C-terminal" evidence="5">
    <location>
        <begin position="86"/>
        <end position="151"/>
    </location>
</feature>
<evidence type="ECO:0000313" key="7">
    <source>
        <dbReference type="Proteomes" id="UP000198623"/>
    </source>
</evidence>
<dbReference type="AlphaFoldDB" id="A0A1I2VVN3"/>
<comment type="function">
    <text evidence="3">Required for maturation of 30S ribosomal subunits.</text>
</comment>
<keyword evidence="7" id="KW-1185">Reference proteome</keyword>
<dbReference type="GO" id="GO:0000028">
    <property type="term" value="P:ribosomal small subunit assembly"/>
    <property type="evidence" value="ECO:0007669"/>
    <property type="project" value="TreeGrafter"/>
</dbReference>
<keyword evidence="1 3" id="KW-0963">Cytoplasm</keyword>
<dbReference type="Pfam" id="PF17384">
    <property type="entry name" value="DUF150_C"/>
    <property type="match status" value="1"/>
</dbReference>
<dbReference type="PANTHER" id="PTHR33867:SF1">
    <property type="entry name" value="RIBOSOME MATURATION FACTOR RIMP"/>
    <property type="match status" value="1"/>
</dbReference>
<dbReference type="STRING" id="1045558.SAMN05216175_12015"/>
<dbReference type="SUPFAM" id="SSF75420">
    <property type="entry name" value="YhbC-like, N-terminal domain"/>
    <property type="match status" value="1"/>
</dbReference>
<gene>
    <name evidence="3" type="primary">rimP</name>
    <name evidence="6" type="ORF">SAMN05216175_12015</name>
</gene>
<dbReference type="FunFam" id="3.30.300.70:FF:000001">
    <property type="entry name" value="Ribosome maturation factor RimP"/>
    <property type="match status" value="1"/>
</dbReference>
<dbReference type="GO" id="GO:0005829">
    <property type="term" value="C:cytosol"/>
    <property type="evidence" value="ECO:0007669"/>
    <property type="project" value="TreeGrafter"/>
</dbReference>
<dbReference type="InterPro" id="IPR035956">
    <property type="entry name" value="RimP_N_sf"/>
</dbReference>
<proteinExistence type="inferred from homology"/>
<dbReference type="SUPFAM" id="SSF74942">
    <property type="entry name" value="YhbC-like, C-terminal domain"/>
    <property type="match status" value="1"/>
</dbReference>
<dbReference type="InterPro" id="IPR036847">
    <property type="entry name" value="RimP_C_sf"/>
</dbReference>
<evidence type="ECO:0000256" key="2">
    <source>
        <dbReference type="ARBA" id="ARBA00022517"/>
    </source>
</evidence>
<dbReference type="Pfam" id="PF02576">
    <property type="entry name" value="RimP_N"/>
    <property type="match status" value="1"/>
</dbReference>
<dbReference type="EMBL" id="FOOU01000020">
    <property type="protein sequence ID" value="SFG93254.1"/>
    <property type="molecule type" value="Genomic_DNA"/>
</dbReference>
<dbReference type="Gene3D" id="3.30.300.70">
    <property type="entry name" value="RimP-like superfamily, N-terminal"/>
    <property type="match status" value="1"/>
</dbReference>
<organism evidence="6 7">
    <name type="scientific">Neptunomonas qingdaonensis</name>
    <dbReference type="NCBI Taxonomy" id="1045558"/>
    <lineage>
        <taxon>Bacteria</taxon>
        <taxon>Pseudomonadati</taxon>
        <taxon>Pseudomonadota</taxon>
        <taxon>Gammaproteobacteria</taxon>
        <taxon>Oceanospirillales</taxon>
        <taxon>Oceanospirillaceae</taxon>
        <taxon>Neptunomonas</taxon>
    </lineage>
</organism>
<name>A0A1I2VVN3_9GAMM</name>
<keyword evidence="2 3" id="KW-0690">Ribosome biogenesis</keyword>
<dbReference type="OrthoDB" id="9805006at2"/>
<evidence type="ECO:0000259" key="4">
    <source>
        <dbReference type="Pfam" id="PF02576"/>
    </source>
</evidence>
<sequence length="151" mass="16851">MSAKLKLLQEMLKPIVESLGCQLWGIDHISQGKHSTLRIYIEREEGVTVDDCAAVSHQISGILDVEDPISGVYTLEVSSPGMDRPLFTLEQFSAFAGSKVQIRLRVPFDGRRNFKGILNGIEGEDILLVVDDEEFLLPIDLIDRAQVIPQF</sequence>
<evidence type="ECO:0000313" key="6">
    <source>
        <dbReference type="EMBL" id="SFG93254.1"/>
    </source>
</evidence>
<dbReference type="InterPro" id="IPR028998">
    <property type="entry name" value="RimP_C"/>
</dbReference>